<dbReference type="AlphaFoldDB" id="A0A1H0JA92"/>
<name>A0A1H0JA92_9ACTN</name>
<accession>A0A1H0JA92</accession>
<protein>
    <submittedName>
        <fullName evidence="2">TIGR03086 family protein</fullName>
    </submittedName>
</protein>
<dbReference type="Proteomes" id="UP000198741">
    <property type="component" value="Chromosome I"/>
</dbReference>
<keyword evidence="3" id="KW-1185">Reference proteome</keyword>
<dbReference type="InterPro" id="IPR034660">
    <property type="entry name" value="DinB/YfiT-like"/>
</dbReference>
<dbReference type="InterPro" id="IPR017520">
    <property type="entry name" value="CHP03086"/>
</dbReference>
<dbReference type="InterPro" id="IPR024344">
    <property type="entry name" value="MDMPI_metal-binding"/>
</dbReference>
<dbReference type="Gene3D" id="1.20.120.450">
    <property type="entry name" value="dinb family like domain"/>
    <property type="match status" value="1"/>
</dbReference>
<dbReference type="SUPFAM" id="SSF109854">
    <property type="entry name" value="DinB/YfiT-like putative metalloenzymes"/>
    <property type="match status" value="1"/>
</dbReference>
<proteinExistence type="predicted"/>
<dbReference type="NCBIfam" id="TIGR03083">
    <property type="entry name" value="maleylpyruvate isomerase family mycothiol-dependent enzyme"/>
    <property type="match status" value="1"/>
</dbReference>
<dbReference type="STRING" id="1090615.SAMN04515671_0827"/>
<gene>
    <name evidence="2" type="ORF">SAMN04515671_0827</name>
</gene>
<sequence>MRCPSWIVPARGRTARLSHSFKPGGQRRISVGNMTDTTTLESVLRKTGAIVAGVRPDQGQLRTPCEDYSVDQLVHHIVSWVKVFANAGAGDPQPKDPEGQTIDNASAEFERAAAKAVAGYAKLDDDAPVTLSSGSMPAAASVAMMTGEYLAHGWDLARATGQPVEYTDAEAEAARIGLTPLLSPEYRGPGMPFGHIVEVPDDASGLDRFLGFAGRSPR</sequence>
<dbReference type="Pfam" id="PF11716">
    <property type="entry name" value="MDMPI_N"/>
    <property type="match status" value="1"/>
</dbReference>
<dbReference type="InterPro" id="IPR017517">
    <property type="entry name" value="Maleyloyr_isom"/>
</dbReference>
<evidence type="ECO:0000313" key="3">
    <source>
        <dbReference type="Proteomes" id="UP000198741"/>
    </source>
</evidence>
<evidence type="ECO:0000259" key="1">
    <source>
        <dbReference type="Pfam" id="PF11716"/>
    </source>
</evidence>
<feature type="domain" description="Mycothiol-dependent maleylpyruvate isomerase metal-binding" evidence="1">
    <location>
        <begin position="45"/>
        <end position="157"/>
    </location>
</feature>
<dbReference type="GO" id="GO:0046872">
    <property type="term" value="F:metal ion binding"/>
    <property type="evidence" value="ECO:0007669"/>
    <property type="project" value="InterPro"/>
</dbReference>
<dbReference type="NCBIfam" id="TIGR03086">
    <property type="entry name" value="TIGR03086 family metal-binding protein"/>
    <property type="match status" value="1"/>
</dbReference>
<reference evidence="2 3" key="1">
    <citation type="submission" date="2016-10" db="EMBL/GenBank/DDBJ databases">
        <authorList>
            <person name="de Groot N.N."/>
        </authorList>
    </citation>
    <scope>NUCLEOTIDE SEQUENCE [LARGE SCALE GENOMIC DNA]</scope>
    <source>
        <strain evidence="3">P4-7,KCTC 19426,CECT 7604</strain>
    </source>
</reference>
<evidence type="ECO:0000313" key="2">
    <source>
        <dbReference type="EMBL" id="SDO40251.1"/>
    </source>
</evidence>
<organism evidence="2 3">
    <name type="scientific">Nakamurella panacisegetis</name>
    <dbReference type="NCBI Taxonomy" id="1090615"/>
    <lineage>
        <taxon>Bacteria</taxon>
        <taxon>Bacillati</taxon>
        <taxon>Actinomycetota</taxon>
        <taxon>Actinomycetes</taxon>
        <taxon>Nakamurellales</taxon>
        <taxon>Nakamurellaceae</taxon>
        <taxon>Nakamurella</taxon>
    </lineage>
</organism>
<dbReference type="EMBL" id="LT629710">
    <property type="protein sequence ID" value="SDO40251.1"/>
    <property type="molecule type" value="Genomic_DNA"/>
</dbReference>